<protein>
    <submittedName>
        <fullName evidence="2">Uncharacterized protein</fullName>
    </submittedName>
</protein>
<reference evidence="2 3" key="1">
    <citation type="submission" date="2017-07" db="EMBL/GenBank/DDBJ databases">
        <title>Streptococcus pluranimalium as cause of bovine abortion.</title>
        <authorList>
            <person name="Rodriguez Campos S."/>
            <person name="Gobeli Brawand S."/>
            <person name="Brodard I."/>
            <person name="Rychener L."/>
            <person name="Perreten V."/>
        </authorList>
    </citation>
    <scope>NUCLEOTIDE SEQUENCE [LARGE SCALE GENOMIC DNA]</scope>
    <source>
        <strain evidence="2 3">14A0014</strain>
    </source>
</reference>
<dbReference type="EMBL" id="CP022601">
    <property type="protein sequence ID" value="AXJ12489.1"/>
    <property type="molecule type" value="Genomic_DNA"/>
</dbReference>
<name>A0A345VIH7_9STRE</name>
<sequence>MIKKVSIRMTDSKFESIDLYNLPDEFENELIYRFNNRELMPLSADKNLTNYINLQHVREITIERY</sequence>
<proteinExistence type="predicted"/>
<dbReference type="RefSeq" id="WP_115129836.1">
    <property type="nucleotide sequence ID" value="NZ_CP022601.1"/>
</dbReference>
<accession>A0A345VIH7</accession>
<dbReference type="Proteomes" id="UP000255411">
    <property type="component" value="Chromosome"/>
</dbReference>
<dbReference type="EMBL" id="CP022601">
    <property type="protein sequence ID" value="AXJ12529.1"/>
    <property type="molecule type" value="Genomic_DNA"/>
</dbReference>
<organism evidence="2 3">
    <name type="scientific">Streptococcus pluranimalium</name>
    <dbReference type="NCBI Taxonomy" id="82348"/>
    <lineage>
        <taxon>Bacteria</taxon>
        <taxon>Bacillati</taxon>
        <taxon>Bacillota</taxon>
        <taxon>Bacilli</taxon>
        <taxon>Lactobacillales</taxon>
        <taxon>Streptococcaceae</taxon>
        <taxon>Streptococcus</taxon>
    </lineage>
</organism>
<evidence type="ECO:0000313" key="3">
    <source>
        <dbReference type="Proteomes" id="UP000255411"/>
    </source>
</evidence>
<evidence type="ECO:0000313" key="1">
    <source>
        <dbReference type="EMBL" id="AXJ12489.1"/>
    </source>
</evidence>
<gene>
    <name evidence="1" type="ORF">Sp14A_05590</name>
    <name evidence="2" type="ORF">Sp14A_05990</name>
</gene>
<evidence type="ECO:0000313" key="2">
    <source>
        <dbReference type="EMBL" id="AXJ12529.1"/>
    </source>
</evidence>
<dbReference type="AlphaFoldDB" id="A0A345VIH7"/>